<dbReference type="PROSITE" id="PS00041">
    <property type="entry name" value="HTH_ARAC_FAMILY_1"/>
    <property type="match status" value="1"/>
</dbReference>
<reference evidence="5 6" key="1">
    <citation type="journal article" date="2011" name="Int. J. Syst. Evol. Microbiol.">
        <title>Zhongshania antarctica gen. nov., sp. nov. and Zhongshania guokunii sp. nov., gammaproteobacteria respectively isolated from coastal attached (fast) ice and surface seawater of the Antarctic.</title>
        <authorList>
            <person name="Li H.J."/>
            <person name="Zhang X.Y."/>
            <person name="Chen C.X."/>
            <person name="Zhang Y.J."/>
            <person name="Gao Z.M."/>
            <person name="Yu Y."/>
            <person name="Chen X.L."/>
            <person name="Chen B."/>
            <person name="Zhang Y.Z."/>
        </authorList>
    </citation>
    <scope>NUCLEOTIDE SEQUENCE [LARGE SCALE GENOMIC DNA]</scope>
    <source>
        <strain evidence="5 6">R06B22</strain>
    </source>
</reference>
<sequence length="320" mass="36317">MENAIPPESPVRGELNELVQSFAKNPFADQHEQARRLFEIMAELPLGHELAFLAGSQIPLTAYAPLAIPMKFAPTLGDSLHFLARYVKLQAPLITFDFTQDEHFGYFALDFRLPTSETAEIFLTAAVFSALSAELSLVTGGSHNFHSIKLRNCTDTYLAMYKKFFAICPDINLSENTGVIPKKVLETPNPFADRASFKRYGVEYEQQLKDSRITGQLSEKISGILTSQISQPPNMHDLALQLNLSDRQLRFALTKEGTSYRELLMRCRVEYSRTQLRNPRMNISQLARKLGYNDITAFNHGFKRWTGKSPTEFQRELLSK</sequence>
<keyword evidence="2" id="KW-0238">DNA-binding</keyword>
<dbReference type="Gene3D" id="1.10.10.60">
    <property type="entry name" value="Homeodomain-like"/>
    <property type="match status" value="1"/>
</dbReference>
<dbReference type="InterPro" id="IPR018060">
    <property type="entry name" value="HTH_AraC"/>
</dbReference>
<accession>A0ABV3TVT3</accession>
<keyword evidence="3" id="KW-0804">Transcription</keyword>
<dbReference type="RefSeq" id="WP_368375398.1">
    <property type="nucleotide sequence ID" value="NZ_JBFRYB010000001.1"/>
</dbReference>
<evidence type="ECO:0000256" key="3">
    <source>
        <dbReference type="ARBA" id="ARBA00023163"/>
    </source>
</evidence>
<protein>
    <submittedName>
        <fullName evidence="5">Helix-turn-helix domain-containing protein</fullName>
    </submittedName>
</protein>
<feature type="domain" description="HTH araC/xylS-type" evidence="4">
    <location>
        <begin position="219"/>
        <end position="316"/>
    </location>
</feature>
<comment type="caution">
    <text evidence="5">The sequence shown here is derived from an EMBL/GenBank/DDBJ whole genome shotgun (WGS) entry which is preliminary data.</text>
</comment>
<keyword evidence="6" id="KW-1185">Reference proteome</keyword>
<proteinExistence type="predicted"/>
<organism evidence="5 6">
    <name type="scientific">Zhongshania arctica</name>
    <dbReference type="NCBI Taxonomy" id="3238302"/>
    <lineage>
        <taxon>Bacteria</taxon>
        <taxon>Pseudomonadati</taxon>
        <taxon>Pseudomonadota</taxon>
        <taxon>Gammaproteobacteria</taxon>
        <taxon>Cellvibrionales</taxon>
        <taxon>Spongiibacteraceae</taxon>
        <taxon>Zhongshania</taxon>
    </lineage>
</organism>
<dbReference type="PROSITE" id="PS01124">
    <property type="entry name" value="HTH_ARAC_FAMILY_2"/>
    <property type="match status" value="1"/>
</dbReference>
<dbReference type="PANTHER" id="PTHR47894:SF1">
    <property type="entry name" value="HTH-TYPE TRANSCRIPTIONAL REGULATOR VQSM"/>
    <property type="match status" value="1"/>
</dbReference>
<gene>
    <name evidence="5" type="ORF">AB4875_07310</name>
</gene>
<evidence type="ECO:0000256" key="2">
    <source>
        <dbReference type="ARBA" id="ARBA00023125"/>
    </source>
</evidence>
<evidence type="ECO:0000313" key="5">
    <source>
        <dbReference type="EMBL" id="MEX1665292.1"/>
    </source>
</evidence>
<dbReference type="Pfam" id="PF12625">
    <property type="entry name" value="Arabinose_bd"/>
    <property type="match status" value="1"/>
</dbReference>
<evidence type="ECO:0000256" key="1">
    <source>
        <dbReference type="ARBA" id="ARBA00023015"/>
    </source>
</evidence>
<dbReference type="Pfam" id="PF12833">
    <property type="entry name" value="HTH_18"/>
    <property type="match status" value="1"/>
</dbReference>
<dbReference type="Proteomes" id="UP001557484">
    <property type="component" value="Unassembled WGS sequence"/>
</dbReference>
<keyword evidence="1" id="KW-0805">Transcription regulation</keyword>
<dbReference type="SUPFAM" id="SSF46689">
    <property type="entry name" value="Homeodomain-like"/>
    <property type="match status" value="1"/>
</dbReference>
<evidence type="ECO:0000313" key="6">
    <source>
        <dbReference type="Proteomes" id="UP001557484"/>
    </source>
</evidence>
<dbReference type="InterPro" id="IPR009057">
    <property type="entry name" value="Homeodomain-like_sf"/>
</dbReference>
<dbReference type="InterPro" id="IPR018062">
    <property type="entry name" value="HTH_AraC-typ_CS"/>
</dbReference>
<name>A0ABV3TVT3_9GAMM</name>
<dbReference type="EMBL" id="JBFRYB010000001">
    <property type="protein sequence ID" value="MEX1665292.1"/>
    <property type="molecule type" value="Genomic_DNA"/>
</dbReference>
<dbReference type="PANTHER" id="PTHR47894">
    <property type="entry name" value="HTH-TYPE TRANSCRIPTIONAL REGULATOR GADX"/>
    <property type="match status" value="1"/>
</dbReference>
<dbReference type="SMART" id="SM00342">
    <property type="entry name" value="HTH_ARAC"/>
    <property type="match status" value="1"/>
</dbReference>
<evidence type="ECO:0000259" key="4">
    <source>
        <dbReference type="PROSITE" id="PS01124"/>
    </source>
</evidence>
<dbReference type="InterPro" id="IPR032687">
    <property type="entry name" value="AraC-type_N"/>
</dbReference>